<dbReference type="InterPro" id="IPR058701">
    <property type="entry name" value="PhiTE_072-like"/>
</dbReference>
<dbReference type="EMBL" id="FPHI01000018">
    <property type="protein sequence ID" value="SFV58289.1"/>
    <property type="molecule type" value="Genomic_DNA"/>
</dbReference>
<sequence length="109" mass="13453">MDYLLVKYGQKKIIDSKKFVLENTKEVIQDRREGRFTKEEAREIYDFLIDDCKNIVNEDELYFLHKENLNCLDTHSDYFFIYKKWPDKQKAFWKDLWKPFIDEISKEVE</sequence>
<reference evidence="1" key="1">
    <citation type="submission" date="2016-10" db="EMBL/GenBank/DDBJ databases">
        <authorList>
            <person name="de Groot N.N."/>
        </authorList>
    </citation>
    <scope>NUCLEOTIDE SEQUENCE</scope>
</reference>
<dbReference type="AlphaFoldDB" id="A0A1W1BXN0"/>
<gene>
    <name evidence="1" type="ORF">MNB_SV-3-992</name>
</gene>
<protein>
    <submittedName>
        <fullName evidence="1">Uncharacterized protein</fullName>
    </submittedName>
</protein>
<name>A0A1W1BXN0_9ZZZZ</name>
<organism evidence="1">
    <name type="scientific">hydrothermal vent metagenome</name>
    <dbReference type="NCBI Taxonomy" id="652676"/>
    <lineage>
        <taxon>unclassified sequences</taxon>
        <taxon>metagenomes</taxon>
        <taxon>ecological metagenomes</taxon>
    </lineage>
</organism>
<proteinExistence type="predicted"/>
<accession>A0A1W1BXN0</accession>
<evidence type="ECO:0000313" key="1">
    <source>
        <dbReference type="EMBL" id="SFV58289.1"/>
    </source>
</evidence>
<dbReference type="Pfam" id="PF26211">
    <property type="entry name" value="Phage_phiTE_072"/>
    <property type="match status" value="1"/>
</dbReference>